<dbReference type="AlphaFoldDB" id="A0A235B696"/>
<feature type="region of interest" description="Disordered" evidence="9">
    <location>
        <begin position="167"/>
        <end position="191"/>
    </location>
</feature>
<dbReference type="NCBIfam" id="TIGR02365">
    <property type="entry name" value="dha_L_ycgS"/>
    <property type="match status" value="1"/>
</dbReference>
<comment type="function">
    <text evidence="8">ADP-binding subunit of the dihydroxyacetone kinase, which is responsible for the phosphoenolpyruvate (PEP)-dependent phosphorylation of dihydroxyacetone. DhaL-ADP is converted to DhaL-ATP via a phosphoryl group transfer from DhaM and transmits it to dihydroxyacetone binds to DhaK.</text>
</comment>
<evidence type="ECO:0000259" key="10">
    <source>
        <dbReference type="PROSITE" id="PS51480"/>
    </source>
</evidence>
<dbReference type="InterPro" id="IPR050861">
    <property type="entry name" value="Dihydroxyacetone_Kinase"/>
</dbReference>
<comment type="caution">
    <text evidence="11">The sequence shown here is derived from an EMBL/GenBank/DDBJ whole genome shotgun (WGS) entry which is preliminary data.</text>
</comment>
<keyword evidence="6" id="KW-0319">Glycerol metabolism</keyword>
<dbReference type="PANTHER" id="PTHR28629">
    <property type="entry name" value="TRIOKINASE/FMN CYCLASE"/>
    <property type="match status" value="1"/>
</dbReference>
<proteinExistence type="predicted"/>
<name>A0A235B696_9BACL</name>
<evidence type="ECO:0000256" key="8">
    <source>
        <dbReference type="ARBA" id="ARBA00055771"/>
    </source>
</evidence>
<evidence type="ECO:0000256" key="4">
    <source>
        <dbReference type="ARBA" id="ARBA00022679"/>
    </source>
</evidence>
<comment type="pathway">
    <text evidence="2">Polyol metabolism; glycerol degradation.</text>
</comment>
<dbReference type="Pfam" id="PF02734">
    <property type="entry name" value="Dak2"/>
    <property type="match status" value="1"/>
</dbReference>
<dbReference type="GO" id="GO:0004371">
    <property type="term" value="F:glycerone kinase activity"/>
    <property type="evidence" value="ECO:0007669"/>
    <property type="project" value="InterPro"/>
</dbReference>
<reference evidence="11 12" key="1">
    <citation type="submission" date="2017-07" db="EMBL/GenBank/DDBJ databases">
        <title>The genome sequence of Paludifilum halophilum highlights mechanisms for microbial adaptation to high salt environemnts.</title>
        <authorList>
            <person name="Belbahri L."/>
        </authorList>
    </citation>
    <scope>NUCLEOTIDE SEQUENCE [LARGE SCALE GENOMIC DNA]</scope>
    <source>
        <strain evidence="11 12">DSM 102817</strain>
    </source>
</reference>
<evidence type="ECO:0000256" key="9">
    <source>
        <dbReference type="SAM" id="MobiDB-lite"/>
    </source>
</evidence>
<evidence type="ECO:0000256" key="3">
    <source>
        <dbReference type="ARBA" id="ARBA00012095"/>
    </source>
</evidence>
<sequence length="216" mass="23794">MHITASEFKSFLHRVTLKVEEKKDDLSELDRKLGDGDHGVTMSLGWQAIEEKLHTDLKDETDCGYICKEVGKAFINAVGSSVGPLYATGFLRGSRVLQNKSELTDDDLSAFWVAFIDGIQQKGKAEIGEKTMIDTFMPARNTLQERITAGDPFESAFEKAVQAGKKGMESTRDLISKKGRSSRLGSRSVGHQDPGATSAYLMLEVFLSTVRSAQRV</sequence>
<keyword evidence="12" id="KW-1185">Reference proteome</keyword>
<dbReference type="GO" id="GO:0019563">
    <property type="term" value="P:glycerol catabolic process"/>
    <property type="evidence" value="ECO:0007669"/>
    <property type="project" value="TreeGrafter"/>
</dbReference>
<dbReference type="RefSeq" id="WP_094264653.1">
    <property type="nucleotide sequence ID" value="NZ_NOWF01000006.1"/>
</dbReference>
<evidence type="ECO:0000313" key="11">
    <source>
        <dbReference type="EMBL" id="OYD07417.1"/>
    </source>
</evidence>
<dbReference type="PANTHER" id="PTHR28629:SF4">
    <property type="entry name" value="TRIOKINASE_FMN CYCLASE"/>
    <property type="match status" value="1"/>
</dbReference>
<dbReference type="SUPFAM" id="SSF101473">
    <property type="entry name" value="DhaL-like"/>
    <property type="match status" value="1"/>
</dbReference>
<evidence type="ECO:0000256" key="5">
    <source>
        <dbReference type="ARBA" id="ARBA00022777"/>
    </source>
</evidence>
<comment type="catalytic activity">
    <reaction evidence="1">
        <text>dihydroxyacetone + phosphoenolpyruvate = dihydroxyacetone phosphate + pyruvate</text>
        <dbReference type="Rhea" id="RHEA:18381"/>
        <dbReference type="ChEBI" id="CHEBI:15361"/>
        <dbReference type="ChEBI" id="CHEBI:16016"/>
        <dbReference type="ChEBI" id="CHEBI:57642"/>
        <dbReference type="ChEBI" id="CHEBI:58702"/>
        <dbReference type="EC" id="2.7.1.121"/>
    </reaction>
</comment>
<gene>
    <name evidence="11" type="primary">dhaL</name>
    <name evidence="11" type="ORF">CHM34_10940</name>
</gene>
<dbReference type="EC" id="2.7.1.121" evidence="3"/>
<feature type="domain" description="DhaL" evidence="10">
    <location>
        <begin position="6"/>
        <end position="208"/>
    </location>
</feature>
<evidence type="ECO:0000313" key="12">
    <source>
        <dbReference type="Proteomes" id="UP000215459"/>
    </source>
</evidence>
<dbReference type="Proteomes" id="UP000215459">
    <property type="component" value="Unassembled WGS sequence"/>
</dbReference>
<accession>A0A235B696</accession>
<dbReference type="OrthoDB" id="9800291at2"/>
<dbReference type="InterPro" id="IPR012737">
    <property type="entry name" value="DhaK_L_YcgS"/>
</dbReference>
<evidence type="ECO:0000256" key="6">
    <source>
        <dbReference type="ARBA" id="ARBA00022798"/>
    </source>
</evidence>
<dbReference type="InterPro" id="IPR004007">
    <property type="entry name" value="DhaL_dom"/>
</dbReference>
<dbReference type="Gene3D" id="1.25.40.340">
    <property type="match status" value="1"/>
</dbReference>
<keyword evidence="4" id="KW-0808">Transferase</keyword>
<dbReference type="GO" id="GO:0047324">
    <property type="term" value="F:phosphoenolpyruvate-glycerone phosphotransferase activity"/>
    <property type="evidence" value="ECO:0007669"/>
    <property type="project" value="UniProtKB-EC"/>
</dbReference>
<dbReference type="InterPro" id="IPR036117">
    <property type="entry name" value="DhaL_dom_sf"/>
</dbReference>
<evidence type="ECO:0000256" key="1">
    <source>
        <dbReference type="ARBA" id="ARBA00001113"/>
    </source>
</evidence>
<feature type="compositionally biased region" description="Basic and acidic residues" evidence="9">
    <location>
        <begin position="167"/>
        <end position="176"/>
    </location>
</feature>
<comment type="subunit">
    <text evidence="7">Homodimer. The dihydroxyacetone kinase complex is composed of a homodimer of DhaM, a homodimer of DhaK and the subunit DhaL.</text>
</comment>
<dbReference type="EMBL" id="NOWF01000006">
    <property type="protein sequence ID" value="OYD07417.1"/>
    <property type="molecule type" value="Genomic_DNA"/>
</dbReference>
<keyword evidence="5 11" id="KW-0418">Kinase</keyword>
<evidence type="ECO:0000256" key="2">
    <source>
        <dbReference type="ARBA" id="ARBA00004745"/>
    </source>
</evidence>
<evidence type="ECO:0000256" key="7">
    <source>
        <dbReference type="ARBA" id="ARBA00046577"/>
    </source>
</evidence>
<protein>
    <recommendedName>
        <fullName evidence="3">phosphoenolpyruvate--glycerone phosphotransferase</fullName>
        <ecNumber evidence="3">2.7.1.121</ecNumber>
    </recommendedName>
</protein>
<organism evidence="11 12">
    <name type="scientific">Paludifilum halophilum</name>
    <dbReference type="NCBI Taxonomy" id="1642702"/>
    <lineage>
        <taxon>Bacteria</taxon>
        <taxon>Bacillati</taxon>
        <taxon>Bacillota</taxon>
        <taxon>Bacilli</taxon>
        <taxon>Bacillales</taxon>
        <taxon>Thermoactinomycetaceae</taxon>
        <taxon>Paludifilum</taxon>
    </lineage>
</organism>
<dbReference type="GO" id="GO:0005829">
    <property type="term" value="C:cytosol"/>
    <property type="evidence" value="ECO:0007669"/>
    <property type="project" value="TreeGrafter"/>
</dbReference>
<dbReference type="SMART" id="SM01120">
    <property type="entry name" value="Dak2"/>
    <property type="match status" value="1"/>
</dbReference>
<dbReference type="FunFam" id="1.25.40.340:FF:000002">
    <property type="entry name" value="Dihydroxyacetone kinase, L subunit"/>
    <property type="match status" value="1"/>
</dbReference>
<dbReference type="PROSITE" id="PS51480">
    <property type="entry name" value="DHAL"/>
    <property type="match status" value="1"/>
</dbReference>